<dbReference type="SUPFAM" id="SSF51735">
    <property type="entry name" value="NAD(P)-binding Rossmann-fold domains"/>
    <property type="match status" value="1"/>
</dbReference>
<dbReference type="EMBL" id="WJJP01000550">
    <property type="protein sequence ID" value="MBD3326251.1"/>
    <property type="molecule type" value="Genomic_DNA"/>
</dbReference>
<accession>A0A9D5Q7U3</accession>
<dbReference type="InterPro" id="IPR036291">
    <property type="entry name" value="NAD(P)-bd_dom_sf"/>
</dbReference>
<evidence type="ECO:0000256" key="1">
    <source>
        <dbReference type="ARBA" id="ARBA00023002"/>
    </source>
</evidence>
<dbReference type="InterPro" id="IPR013118">
    <property type="entry name" value="Mannitol_DH_C"/>
</dbReference>
<evidence type="ECO:0000313" key="5">
    <source>
        <dbReference type="EMBL" id="MBD3326251.1"/>
    </source>
</evidence>
<feature type="domain" description="Mannitol dehydrogenase N-terminal" evidence="3">
    <location>
        <begin position="5"/>
        <end position="206"/>
    </location>
</feature>
<dbReference type="Gene3D" id="1.10.1040.10">
    <property type="entry name" value="N-(1-d-carboxylethyl)-l-norvaline Dehydrogenase, domain 2"/>
    <property type="match status" value="1"/>
</dbReference>
<dbReference type="Proteomes" id="UP000649604">
    <property type="component" value="Unassembled WGS sequence"/>
</dbReference>
<evidence type="ECO:0000256" key="2">
    <source>
        <dbReference type="ARBA" id="ARBA00023027"/>
    </source>
</evidence>
<evidence type="ECO:0000259" key="3">
    <source>
        <dbReference type="Pfam" id="PF01232"/>
    </source>
</evidence>
<dbReference type="Pfam" id="PF01232">
    <property type="entry name" value="Mannitol_dh"/>
    <property type="match status" value="1"/>
</dbReference>
<name>A0A9D5Q7U3_9BACT</name>
<dbReference type="GO" id="GO:0005829">
    <property type="term" value="C:cytosol"/>
    <property type="evidence" value="ECO:0007669"/>
    <property type="project" value="TreeGrafter"/>
</dbReference>
<reference evidence="5" key="1">
    <citation type="submission" date="2019-11" db="EMBL/GenBank/DDBJ databases">
        <title>Microbial mats filling the niche in hypersaline microbial mats.</title>
        <authorList>
            <person name="Wong H.L."/>
            <person name="Macleod F.I."/>
            <person name="White R.A. III"/>
            <person name="Burns B.P."/>
        </authorList>
    </citation>
    <scope>NUCLEOTIDE SEQUENCE</scope>
    <source>
        <strain evidence="5">Rbin_158</strain>
    </source>
</reference>
<dbReference type="Pfam" id="PF08125">
    <property type="entry name" value="Mannitol_dh_C"/>
    <property type="match status" value="1"/>
</dbReference>
<dbReference type="InterPro" id="IPR013131">
    <property type="entry name" value="Mannitol_DH_N"/>
</dbReference>
<gene>
    <name evidence="5" type="ORF">GF339_16820</name>
</gene>
<dbReference type="Gene3D" id="3.40.50.720">
    <property type="entry name" value="NAD(P)-binding Rossmann-like Domain"/>
    <property type="match status" value="1"/>
</dbReference>
<keyword evidence="1" id="KW-0560">Oxidoreductase</keyword>
<dbReference type="AlphaFoldDB" id="A0A9D5Q7U3"/>
<feature type="domain" description="Mannitol dehydrogenase C-terminal" evidence="4">
    <location>
        <begin position="220"/>
        <end position="385"/>
    </location>
</feature>
<comment type="caution">
    <text evidence="5">The sequence shown here is derived from an EMBL/GenBank/DDBJ whole genome shotgun (WGS) entry which is preliminary data.</text>
</comment>
<dbReference type="GO" id="GO:0008926">
    <property type="term" value="F:mannitol-1-phosphate 5-dehydrogenase activity"/>
    <property type="evidence" value="ECO:0007669"/>
    <property type="project" value="TreeGrafter"/>
</dbReference>
<proteinExistence type="predicted"/>
<evidence type="ECO:0000313" key="6">
    <source>
        <dbReference type="Proteomes" id="UP000649604"/>
    </source>
</evidence>
<dbReference type="PANTHER" id="PTHR30524:SF0">
    <property type="entry name" value="ALTRONATE OXIDOREDUCTASE-RELATED"/>
    <property type="match status" value="1"/>
</dbReference>
<sequence length="568" mass="62895">MQKDIIIWGAGKIGRGFIADLFYQAGYAITFVDAEKTLVEKLREQPQYTVVLLPSDVEQHEHTIQGYQAYHTDEQEQILAKMSSIPLLAVAVFPTAFEATAQAIAAGIEKKAHHCRQTGTMQPLDILLCANISHPAQTFRTLLESNLSETGKTYLQQHVGLIDAIILRMGLEPSPELKARDPLAVLTNGYPEIPVDKPAFKGPALDVPGIVLSDNLAAEETRKMYTYNMIHAVYAYLGSHRGYEYIIDCIRDEEIQRVATGCVEEISQALQTEHGFSAADMDAWNDLMLKNMANPMLKDRVDRVGADPVRKLRRDDRLTGPALLCRKHGILPYYLATAIAHAFLFDPPGDADAERLRQTLATTDIHQAIRTFCQLDHEVELIQLIAKRYASIARQDALTAREAQIATIKRAYHLGFHYEKTYKGCAQCTLATMFDITGKQDKSVFKAASGLAGGIGLCGDGVCGGYSGGVMFMSFLIGRRLDHFGGDSEAKNRSFAMAQRLHDKFLETYGTVICKGIHQEIFGAVYILRDKTVRDAFEAAGAHEDKCTTVVACAAQWVTEILFEEGLL</sequence>
<organism evidence="5 6">
    <name type="scientific">candidate division KSB3 bacterium</name>
    <dbReference type="NCBI Taxonomy" id="2044937"/>
    <lineage>
        <taxon>Bacteria</taxon>
        <taxon>candidate division KSB3</taxon>
    </lineage>
</organism>
<keyword evidence="2" id="KW-0520">NAD</keyword>
<evidence type="ECO:0008006" key="7">
    <source>
        <dbReference type="Google" id="ProtNLM"/>
    </source>
</evidence>
<evidence type="ECO:0000259" key="4">
    <source>
        <dbReference type="Pfam" id="PF08125"/>
    </source>
</evidence>
<dbReference type="InterPro" id="IPR008927">
    <property type="entry name" value="6-PGluconate_DH-like_C_sf"/>
</dbReference>
<dbReference type="SUPFAM" id="SSF48179">
    <property type="entry name" value="6-phosphogluconate dehydrogenase C-terminal domain-like"/>
    <property type="match status" value="1"/>
</dbReference>
<dbReference type="PANTHER" id="PTHR30524">
    <property type="entry name" value="MANNITOL-1-PHOSPHATE 5-DEHYDROGENASE"/>
    <property type="match status" value="1"/>
</dbReference>
<dbReference type="Pfam" id="PF09719">
    <property type="entry name" value="C_GCAxxG_C_C"/>
    <property type="match status" value="1"/>
</dbReference>
<dbReference type="InterPro" id="IPR013328">
    <property type="entry name" value="6PGD_dom2"/>
</dbReference>
<dbReference type="InterPro" id="IPR010181">
    <property type="entry name" value="CGCAxxGCC_motif"/>
</dbReference>
<dbReference type="GO" id="GO:0019592">
    <property type="term" value="P:mannitol catabolic process"/>
    <property type="evidence" value="ECO:0007669"/>
    <property type="project" value="TreeGrafter"/>
</dbReference>
<protein>
    <recommendedName>
        <fullName evidence="7">Mannitol dehydrogenase C-terminal domain-containing protein</fullName>
    </recommendedName>
</protein>